<accession>A0AAV3WHE0</accession>
<evidence type="ECO:0008006" key="3">
    <source>
        <dbReference type="Google" id="ProtNLM"/>
    </source>
</evidence>
<dbReference type="AlphaFoldDB" id="A0AAV3WHE0"/>
<dbReference type="Proteomes" id="UP000321274">
    <property type="component" value="Unassembled WGS sequence"/>
</dbReference>
<evidence type="ECO:0000313" key="2">
    <source>
        <dbReference type="Proteomes" id="UP000321274"/>
    </source>
</evidence>
<proteinExistence type="predicted"/>
<organism evidence="1 2">
    <name type="scientific">Acinetobacter johnsonii</name>
    <dbReference type="NCBI Taxonomy" id="40214"/>
    <lineage>
        <taxon>Bacteria</taxon>
        <taxon>Pseudomonadati</taxon>
        <taxon>Pseudomonadota</taxon>
        <taxon>Gammaproteobacteria</taxon>
        <taxon>Moraxellales</taxon>
        <taxon>Moraxellaceae</taxon>
        <taxon>Acinetobacter</taxon>
    </lineage>
</organism>
<name>A0AAV3WHE0_ACIJO</name>
<comment type="caution">
    <text evidence="1">The sequence shown here is derived from an EMBL/GenBank/DDBJ whole genome shotgun (WGS) entry which is preliminary data.</text>
</comment>
<evidence type="ECO:0000313" key="1">
    <source>
        <dbReference type="EMBL" id="GEK44819.1"/>
    </source>
</evidence>
<reference evidence="1 2" key="1">
    <citation type="submission" date="2019-07" db="EMBL/GenBank/DDBJ databases">
        <title>Whole genome shotgun sequence of Acinetobacter johnsonii NBRC 102197.</title>
        <authorList>
            <person name="Hosoyama A."/>
            <person name="Uohara A."/>
            <person name="Ohji S."/>
            <person name="Ichikawa N."/>
        </authorList>
    </citation>
    <scope>NUCLEOTIDE SEQUENCE [LARGE SCALE GENOMIC DNA]</scope>
    <source>
        <strain evidence="1 2">NBRC 102197</strain>
    </source>
</reference>
<dbReference type="EMBL" id="BJUJ01000061">
    <property type="protein sequence ID" value="GEK44819.1"/>
    <property type="molecule type" value="Genomic_DNA"/>
</dbReference>
<gene>
    <name evidence="1" type="ORF">AJO04nite_20770</name>
</gene>
<sequence>MFNIALEFVALIYRKVISVTKNSHWFSVDKIMLNKNSMLKKMTISLMFVGVAASAMVATAATNNEPVSVQLKAFKRVVDSKGNAQFKAADSIKPQDVIEYRATYTNNTTGNIKSLKATLPIPADTQYLGASLPSGALASTDGVNFAAMPLKKKVDGKLVNIPLKEYRALQWQIAELPAKKSVTVSAQAKVNTSND</sequence>
<protein>
    <recommendedName>
        <fullName evidence="3">DUF11 domain-containing protein</fullName>
    </recommendedName>
</protein>